<dbReference type="Proteomes" id="UP000032233">
    <property type="component" value="Unassembled WGS sequence"/>
</dbReference>
<dbReference type="AlphaFoldDB" id="A0A0D2G9Q5"/>
<keyword evidence="2" id="KW-1185">Reference proteome</keyword>
<reference evidence="1 2" key="1">
    <citation type="submission" date="2013-11" db="EMBL/GenBank/DDBJ databases">
        <title>Metagenomic analysis of a methanogenic consortium involved in long chain n-alkane degradation.</title>
        <authorList>
            <person name="Davidova I.A."/>
            <person name="Callaghan A.V."/>
            <person name="Wawrik B."/>
            <person name="Pruitt S."/>
            <person name="Marks C."/>
            <person name="Duncan K.E."/>
            <person name="Suflita J.M."/>
        </authorList>
    </citation>
    <scope>NUCLEOTIDE SEQUENCE [LARGE SCALE GENOMIC DNA]</scope>
    <source>
        <strain evidence="1 2">SPR</strain>
    </source>
</reference>
<evidence type="ECO:0000313" key="1">
    <source>
        <dbReference type="EMBL" id="KIX11582.1"/>
    </source>
</evidence>
<gene>
    <name evidence="1" type="ORF">X474_24685</name>
</gene>
<dbReference type="EMBL" id="AZAC01000056">
    <property type="protein sequence ID" value="KIX11582.1"/>
    <property type="molecule type" value="Genomic_DNA"/>
</dbReference>
<proteinExistence type="predicted"/>
<organism evidence="1 2">
    <name type="scientific">Dethiosulfatarculus sandiegensis</name>
    <dbReference type="NCBI Taxonomy" id="1429043"/>
    <lineage>
        <taxon>Bacteria</taxon>
        <taxon>Pseudomonadati</taxon>
        <taxon>Thermodesulfobacteriota</taxon>
        <taxon>Desulfarculia</taxon>
        <taxon>Desulfarculales</taxon>
        <taxon>Desulfarculaceae</taxon>
        <taxon>Dethiosulfatarculus</taxon>
    </lineage>
</organism>
<comment type="caution">
    <text evidence="1">The sequence shown here is derived from an EMBL/GenBank/DDBJ whole genome shotgun (WGS) entry which is preliminary data.</text>
</comment>
<protein>
    <submittedName>
        <fullName evidence="1">Uncharacterized protein</fullName>
    </submittedName>
</protein>
<name>A0A0D2G9Q5_9BACT</name>
<sequence>MPDKLRPLFARGMVKVSLLQKRFFRLRLLKGADT</sequence>
<evidence type="ECO:0000313" key="2">
    <source>
        <dbReference type="Proteomes" id="UP000032233"/>
    </source>
</evidence>
<accession>A0A0D2G9Q5</accession>
<dbReference type="InParanoid" id="A0A0D2G9Q5"/>